<evidence type="ECO:0000256" key="2">
    <source>
        <dbReference type="SAM" id="SignalP"/>
    </source>
</evidence>
<evidence type="ECO:0000313" key="5">
    <source>
        <dbReference type="Proteomes" id="UP001557485"/>
    </source>
</evidence>
<reference evidence="4 5" key="1">
    <citation type="journal article" date="2011" name="Int. J. Syst. Evol. Microbiol.">
        <title>Zhongshania antarctica gen. nov., sp. nov. and Zhongshania guokunii sp. nov., gammaproteobacteria respectively isolated from coastal attached (fast) ice and surface seawater of the Antarctic.</title>
        <authorList>
            <person name="Li H.J."/>
            <person name="Zhang X.Y."/>
            <person name="Chen C.X."/>
            <person name="Zhang Y.J."/>
            <person name="Gao Z.M."/>
            <person name="Yu Y."/>
            <person name="Chen X.L."/>
            <person name="Chen B."/>
            <person name="Zhang Y.Z."/>
        </authorList>
    </citation>
    <scope>NUCLEOTIDE SEQUENCE [LARGE SCALE GENOMIC DNA]</scope>
    <source>
        <strain evidence="4 5">ZS6-22T</strain>
    </source>
</reference>
<dbReference type="Gene3D" id="2.60.40.10">
    <property type="entry name" value="Immunoglobulins"/>
    <property type="match status" value="3"/>
</dbReference>
<dbReference type="InterPro" id="IPR029865">
    <property type="entry name" value="KIAA0319-like"/>
</dbReference>
<dbReference type="CDD" id="cd00146">
    <property type="entry name" value="PKD"/>
    <property type="match status" value="1"/>
</dbReference>
<dbReference type="Proteomes" id="UP001557485">
    <property type="component" value="Unassembled WGS sequence"/>
</dbReference>
<evidence type="ECO:0000259" key="3">
    <source>
        <dbReference type="SMART" id="SM00089"/>
    </source>
</evidence>
<evidence type="ECO:0000256" key="1">
    <source>
        <dbReference type="SAM" id="MobiDB-lite"/>
    </source>
</evidence>
<dbReference type="Pfam" id="PF22352">
    <property type="entry name" value="K319L-like_PKD"/>
    <property type="match status" value="3"/>
</dbReference>
<dbReference type="PANTHER" id="PTHR46182">
    <property type="entry name" value="FI19480P1"/>
    <property type="match status" value="1"/>
</dbReference>
<accession>A0ABV3U2H2</accession>
<feature type="chain" id="PRO_5046632835" evidence="2">
    <location>
        <begin position="20"/>
        <end position="696"/>
    </location>
</feature>
<feature type="domain" description="PKD/Chitinase" evidence="3">
    <location>
        <begin position="432"/>
        <end position="522"/>
    </location>
</feature>
<dbReference type="SMART" id="SM00089">
    <property type="entry name" value="PKD"/>
    <property type="match status" value="2"/>
</dbReference>
<dbReference type="PANTHER" id="PTHR46182:SF2">
    <property type="entry name" value="FI19480P1"/>
    <property type="match status" value="1"/>
</dbReference>
<keyword evidence="5" id="KW-1185">Reference proteome</keyword>
<protein>
    <submittedName>
        <fullName evidence="4">PKD domain-containing protein</fullName>
    </submittedName>
</protein>
<keyword evidence="2" id="KW-0732">Signal</keyword>
<feature type="signal peptide" evidence="2">
    <location>
        <begin position="1"/>
        <end position="19"/>
    </location>
</feature>
<sequence length="696" mass="71314">MRILTPAVLLVAVFIAACGGTNTSSNRSSNTSAALAEVSSGRLIDSPVKGITAKTGTLSSTTDIDGRFSYRAGETVNFSIAGLSIGTGSALEIMTLLDLVDGVRADYSAGMSFDEILGKYPAILNIARFLQSLDIDRNTANGIAIPPEAAQLVASYASSIQFAVSDLFVSEDSPAVKFICEVLQARGWASCGLADIVSVADATDELSETEAAVASGAALNQLPVASAGNDQIVIEGDTVILGGSGGDSDGGVVSMQWQHTDRNGIAKNNAVQITDADKAGAKFVAPEVAADTILYFSFTVSDDQGAQGSDIVNVLVQDNDSKPVNQKPLAVAGDNQIVSPAATVTLDGSASSDADGEISYNWLQVGDGEAVGIINGGQAVASFVAPSPAESITLQFKLTVTDDKGATDSALVSVLVQVDTETGGEDSNQPPVADAGADQNVESGSVVNLDGSGSSDPDASDELSYSWSQDSGPTVTLSDVNAVQPSFTAPEVEEVTELNFTLGLSDGSLSDSAGVTITVTPKPAPFSVCEPGSESFDLQSCGNDFCASLVNEGVAAQCANFVDDIANSAELAVLEDCATDTDACAAFLQGALFEQCQTYLGDNGSQLCDPFALGLSTEVVDCITSEEKDSCLAQFLSENNVAACSPDSAPDELCWPFATDTGEACLPFQQVLLESDQTCSSTLATDSIPASPGLGM</sequence>
<dbReference type="EMBL" id="JBFRYA010000002">
    <property type="protein sequence ID" value="MEX1667855.1"/>
    <property type="molecule type" value="Genomic_DNA"/>
</dbReference>
<dbReference type="InterPro" id="IPR022409">
    <property type="entry name" value="PKD/Chitinase_dom"/>
</dbReference>
<dbReference type="RefSeq" id="WP_368380161.1">
    <property type="nucleotide sequence ID" value="NZ_JBFRYA010000002.1"/>
</dbReference>
<name>A0ABV3U2H2_9GAMM</name>
<comment type="caution">
    <text evidence="4">The sequence shown here is derived from an EMBL/GenBank/DDBJ whole genome shotgun (WGS) entry which is preliminary data.</text>
</comment>
<dbReference type="PROSITE" id="PS51257">
    <property type="entry name" value="PROKAR_LIPOPROTEIN"/>
    <property type="match status" value="1"/>
</dbReference>
<evidence type="ECO:0000313" key="4">
    <source>
        <dbReference type="EMBL" id="MEX1667855.1"/>
    </source>
</evidence>
<proteinExistence type="predicted"/>
<feature type="region of interest" description="Disordered" evidence="1">
    <location>
        <begin position="421"/>
        <end position="471"/>
    </location>
</feature>
<organism evidence="4 5">
    <name type="scientific">Zhongshania guokunii</name>
    <dbReference type="NCBI Taxonomy" id="641783"/>
    <lineage>
        <taxon>Bacteria</taxon>
        <taxon>Pseudomonadati</taxon>
        <taxon>Pseudomonadota</taxon>
        <taxon>Gammaproteobacteria</taxon>
        <taxon>Cellvibrionales</taxon>
        <taxon>Spongiibacteraceae</taxon>
        <taxon>Zhongshania</taxon>
    </lineage>
</organism>
<dbReference type="InterPro" id="IPR013783">
    <property type="entry name" value="Ig-like_fold"/>
</dbReference>
<feature type="domain" description="PKD/Chitinase" evidence="3">
    <location>
        <begin position="329"/>
        <end position="419"/>
    </location>
</feature>
<gene>
    <name evidence="4" type="ORF">AB4876_02975</name>
</gene>